<gene>
    <name evidence="10" type="ORF">GM920_00590</name>
</gene>
<dbReference type="InterPro" id="IPR019734">
    <property type="entry name" value="TPR_rpt"/>
</dbReference>
<name>A0ABR6EQ69_9SPHI</name>
<sequence>MIFSQPFKSFLASINLSQFSKTYVVFAVILCSFLNAGAQDSKQDSLKALLKQSSSMEEQYKLNSELTRMIIRTKPALALPYADEALKIANKLNSDSLIHKANLNLATVYFRLENFPKSLQLYYGIIHDLEKKPIPDLLFTAYVNSGNINIIQGEYKNGIAKYTKALEYLSSNTKTNLEKKAGLLNNIGGSYKEIQEYDKALMYLNAALKLSKQINDQSNIANVLNNQGLIYQKTGKNELALKYFLEAMEIRKQTKDTLGLATSNYRLGQYYYSLKDYKTAESYLKNVTGIKKDAGLLNLLNQSSLYLYKIYKAESNYEAALAALEIFRDTNDSLYNEARTRKIAQLEMQFEFDRLQHEQETRQRERDLYSWMIGISLALLLVIITLLYFLQKNKARRSRLKQAHLQLEKQSLEKDIELKDKELTTQVLHLVQKNELINVISEKLLDIKETLGKESHVAVQKVISDLQSNLQPELLNEFKLRFQHLHNDFFEKLNEQFPNLSPSELRLCAFLKLNLTTKEISAITNISPKSIEIARTRLRKKLNLTGTDTNLVIFLAQLDQTPTSK</sequence>
<evidence type="ECO:0000313" key="11">
    <source>
        <dbReference type="Proteomes" id="UP000636110"/>
    </source>
</evidence>
<keyword evidence="7" id="KW-0175">Coiled coil</keyword>
<dbReference type="RefSeq" id="WP_182952675.1">
    <property type="nucleotide sequence ID" value="NZ_WNXC01000001.1"/>
</dbReference>
<keyword evidence="8" id="KW-0472">Membrane</keyword>
<organism evidence="10 11">
    <name type="scientific">Pedobacter gandavensis</name>
    <dbReference type="NCBI Taxonomy" id="2679963"/>
    <lineage>
        <taxon>Bacteria</taxon>
        <taxon>Pseudomonadati</taxon>
        <taxon>Bacteroidota</taxon>
        <taxon>Sphingobacteriia</taxon>
        <taxon>Sphingobacteriales</taxon>
        <taxon>Sphingobacteriaceae</taxon>
        <taxon>Pedobacter</taxon>
    </lineage>
</organism>
<dbReference type="Gene3D" id="1.25.40.10">
    <property type="entry name" value="Tetratricopeptide repeat domain"/>
    <property type="match status" value="2"/>
</dbReference>
<keyword evidence="11" id="KW-1185">Reference proteome</keyword>
<feature type="domain" description="HTH luxR-type" evidence="9">
    <location>
        <begin position="497"/>
        <end position="555"/>
    </location>
</feature>
<dbReference type="Pfam" id="PF13181">
    <property type="entry name" value="TPR_8"/>
    <property type="match status" value="1"/>
</dbReference>
<comment type="caution">
    <text evidence="10">The sequence shown here is derived from an EMBL/GenBank/DDBJ whole genome shotgun (WGS) entry which is preliminary data.</text>
</comment>
<feature type="repeat" description="TPR" evidence="6">
    <location>
        <begin position="181"/>
        <end position="214"/>
    </location>
</feature>
<dbReference type="Pfam" id="PF13424">
    <property type="entry name" value="TPR_12"/>
    <property type="match status" value="1"/>
</dbReference>
<evidence type="ECO:0000256" key="2">
    <source>
        <dbReference type="ARBA" id="ARBA00022490"/>
    </source>
</evidence>
<keyword evidence="8" id="KW-0812">Transmembrane</keyword>
<evidence type="ECO:0000256" key="8">
    <source>
        <dbReference type="SAM" id="Phobius"/>
    </source>
</evidence>
<feature type="transmembrane region" description="Helical" evidence="8">
    <location>
        <begin position="368"/>
        <end position="390"/>
    </location>
</feature>
<keyword evidence="3" id="KW-0677">Repeat</keyword>
<dbReference type="PROSITE" id="PS50005">
    <property type="entry name" value="TPR"/>
    <property type="match status" value="2"/>
</dbReference>
<accession>A0ABR6EQ69</accession>
<proteinExistence type="inferred from homology"/>
<dbReference type="PANTHER" id="PTHR46630">
    <property type="entry name" value="TETRATRICOPEPTIDE REPEAT PROTEIN 29"/>
    <property type="match status" value="1"/>
</dbReference>
<protein>
    <submittedName>
        <fullName evidence="10">Tetratricopeptide repeat protein</fullName>
    </submittedName>
</protein>
<dbReference type="Proteomes" id="UP000636110">
    <property type="component" value="Unassembled WGS sequence"/>
</dbReference>
<dbReference type="SMART" id="SM00421">
    <property type="entry name" value="HTH_LUXR"/>
    <property type="match status" value="1"/>
</dbReference>
<dbReference type="InterPro" id="IPR036388">
    <property type="entry name" value="WH-like_DNA-bd_sf"/>
</dbReference>
<feature type="repeat" description="TPR" evidence="6">
    <location>
        <begin position="221"/>
        <end position="254"/>
    </location>
</feature>
<dbReference type="SMART" id="SM00028">
    <property type="entry name" value="TPR"/>
    <property type="match status" value="5"/>
</dbReference>
<evidence type="ECO:0000256" key="7">
    <source>
        <dbReference type="SAM" id="Coils"/>
    </source>
</evidence>
<reference evidence="10 11" key="1">
    <citation type="submission" date="2019-11" db="EMBL/GenBank/DDBJ databases">
        <title>Description of Pedobacter sp. LMG 31462T.</title>
        <authorList>
            <person name="Carlier A."/>
            <person name="Qi S."/>
            <person name="Vandamme P."/>
        </authorList>
    </citation>
    <scope>NUCLEOTIDE SEQUENCE [LARGE SCALE GENOMIC DNA]</scope>
    <source>
        <strain evidence="10 11">LMG 31462</strain>
    </source>
</reference>
<evidence type="ECO:0000313" key="10">
    <source>
        <dbReference type="EMBL" id="MBB2147395.1"/>
    </source>
</evidence>
<comment type="subcellular location">
    <subcellularLocation>
        <location evidence="1">Cytoplasm</location>
    </subcellularLocation>
</comment>
<dbReference type="EMBL" id="WNXC01000001">
    <property type="protein sequence ID" value="MBB2147395.1"/>
    <property type="molecule type" value="Genomic_DNA"/>
</dbReference>
<evidence type="ECO:0000256" key="3">
    <source>
        <dbReference type="ARBA" id="ARBA00022737"/>
    </source>
</evidence>
<evidence type="ECO:0000256" key="5">
    <source>
        <dbReference type="ARBA" id="ARBA00038253"/>
    </source>
</evidence>
<dbReference type="SUPFAM" id="SSF48452">
    <property type="entry name" value="TPR-like"/>
    <property type="match status" value="2"/>
</dbReference>
<feature type="coiled-coil region" evidence="7">
    <location>
        <begin position="390"/>
        <end position="422"/>
    </location>
</feature>
<comment type="similarity">
    <text evidence="5">Belongs to the Rap family.</text>
</comment>
<evidence type="ECO:0000259" key="9">
    <source>
        <dbReference type="SMART" id="SM00421"/>
    </source>
</evidence>
<dbReference type="InterPro" id="IPR016032">
    <property type="entry name" value="Sig_transdc_resp-reg_C-effctor"/>
</dbReference>
<dbReference type="Gene3D" id="1.10.10.10">
    <property type="entry name" value="Winged helix-like DNA-binding domain superfamily/Winged helix DNA-binding domain"/>
    <property type="match status" value="1"/>
</dbReference>
<keyword evidence="2" id="KW-0963">Cytoplasm</keyword>
<evidence type="ECO:0000256" key="6">
    <source>
        <dbReference type="PROSITE-ProRule" id="PRU00339"/>
    </source>
</evidence>
<evidence type="ECO:0000256" key="1">
    <source>
        <dbReference type="ARBA" id="ARBA00004496"/>
    </source>
</evidence>
<keyword evidence="8" id="KW-1133">Transmembrane helix</keyword>
<dbReference type="InterPro" id="IPR011990">
    <property type="entry name" value="TPR-like_helical_dom_sf"/>
</dbReference>
<dbReference type="InterPro" id="IPR051476">
    <property type="entry name" value="Bac_ResReg_Asp_Phosphatase"/>
</dbReference>
<evidence type="ECO:0000256" key="4">
    <source>
        <dbReference type="ARBA" id="ARBA00022803"/>
    </source>
</evidence>
<dbReference type="InterPro" id="IPR000792">
    <property type="entry name" value="Tscrpt_reg_LuxR_C"/>
</dbReference>
<keyword evidence="4 6" id="KW-0802">TPR repeat</keyword>
<dbReference type="SUPFAM" id="SSF46894">
    <property type="entry name" value="C-terminal effector domain of the bipartite response regulators"/>
    <property type="match status" value="1"/>
</dbReference>
<dbReference type="PANTHER" id="PTHR46630:SF1">
    <property type="entry name" value="TETRATRICOPEPTIDE REPEAT PROTEIN 29"/>
    <property type="match status" value="1"/>
</dbReference>